<sequence>MNLCSDKNLVRNTHYFLSYFVHLQLVFDVNQDMEKRFSAVVITAMLCLTMVGQGLKFHNGTFKIVQFTDLHYKTNTPASDAALACMDEIINQEMPDLIVVTGDIIYSKPGNEALQEVLDCLSAHKRPFVMTFGNHDGEQGVPLTALYDQMRKVPYNIQPDRNVTKTMDYVLPIKSSSGTRTAALVYCFDSHNRSGMPGVNGYQWLTFDQIGWYRRQSATYRSQNSGRPLPALAFFHIPLPEFNMAVDNPQCILYGTRMERAYTPNLNSGMFTAMKECGDVMGIFCGHDHDNDYSVIYYDVLLAHGRFSGGNTEYNHLRNGARVIILKEGKRSFDTYIRERGGRLLNSTTYPNSYVKDNWKTRKGELAP</sequence>
<dbReference type="GO" id="GO:0005737">
    <property type="term" value="C:cytoplasm"/>
    <property type="evidence" value="ECO:0007669"/>
    <property type="project" value="TreeGrafter"/>
</dbReference>
<gene>
    <name evidence="2" type="ORF">HMPREF1218_0233</name>
</gene>
<dbReference type="Pfam" id="PF00149">
    <property type="entry name" value="Metallophos"/>
    <property type="match status" value="1"/>
</dbReference>
<evidence type="ECO:0000313" key="2">
    <source>
        <dbReference type="EMBL" id="ERK03756.1"/>
    </source>
</evidence>
<evidence type="ECO:0000259" key="1">
    <source>
        <dbReference type="Pfam" id="PF00149"/>
    </source>
</evidence>
<proteinExistence type="predicted"/>
<dbReference type="AlphaFoldDB" id="U2LHJ8"/>
<dbReference type="EMBL" id="AWET01000008">
    <property type="protein sequence ID" value="ERK03756.1"/>
    <property type="molecule type" value="Genomic_DNA"/>
</dbReference>
<dbReference type="PANTHER" id="PTHR32440">
    <property type="entry name" value="PHOSPHATASE DCR2-RELATED-RELATED"/>
    <property type="match status" value="1"/>
</dbReference>
<dbReference type="InterPro" id="IPR004843">
    <property type="entry name" value="Calcineurin-like_PHP"/>
</dbReference>
<dbReference type="InterPro" id="IPR029052">
    <property type="entry name" value="Metallo-depent_PP-like"/>
</dbReference>
<evidence type="ECO:0000313" key="3">
    <source>
        <dbReference type="Proteomes" id="UP000016600"/>
    </source>
</evidence>
<dbReference type="PANTHER" id="PTHR32440:SF11">
    <property type="entry name" value="METALLOPHOSPHOESTERASE DOMAIN-CONTAINING PROTEIN"/>
    <property type="match status" value="1"/>
</dbReference>
<dbReference type="Gene3D" id="3.60.21.10">
    <property type="match status" value="1"/>
</dbReference>
<keyword evidence="3" id="KW-1185">Reference proteome</keyword>
<dbReference type="CDD" id="cd07383">
    <property type="entry name" value="MPP_Dcr2"/>
    <property type="match status" value="1"/>
</dbReference>
<dbReference type="GO" id="GO:0016788">
    <property type="term" value="F:hydrolase activity, acting on ester bonds"/>
    <property type="evidence" value="ECO:0007669"/>
    <property type="project" value="TreeGrafter"/>
</dbReference>
<name>U2LHJ8_9BACT</name>
<feature type="domain" description="Calcineurin-like phosphoesterase" evidence="1">
    <location>
        <begin position="62"/>
        <end position="290"/>
    </location>
</feature>
<protein>
    <submittedName>
        <fullName evidence="2">Calcineurin-like phosphoesterase family protein</fullName>
    </submittedName>
</protein>
<dbReference type="PATRIC" id="fig|1081904.3.peg.670"/>
<dbReference type="Proteomes" id="UP000016600">
    <property type="component" value="Unassembled WGS sequence"/>
</dbReference>
<accession>U2LHJ8</accession>
<reference evidence="2 3" key="1">
    <citation type="submission" date="2013-08" db="EMBL/GenBank/DDBJ databases">
        <authorList>
            <person name="Durkin A.S."/>
            <person name="Haft D.R."/>
            <person name="McCorrison J."/>
            <person name="Torralba M."/>
            <person name="Gillis M."/>
            <person name="Haft D.H."/>
            <person name="Methe B."/>
            <person name="Sutton G."/>
            <person name="Nelson K.E."/>
        </authorList>
    </citation>
    <scope>NUCLEOTIDE SEQUENCE [LARGE SCALE GENOMIC DNA]</scope>
    <source>
        <strain evidence="2 3">F0068</strain>
    </source>
</reference>
<organism evidence="2 3">
    <name type="scientific">Hoylesella pleuritidis F0068</name>
    <dbReference type="NCBI Taxonomy" id="1081904"/>
    <lineage>
        <taxon>Bacteria</taxon>
        <taxon>Pseudomonadati</taxon>
        <taxon>Bacteroidota</taxon>
        <taxon>Bacteroidia</taxon>
        <taxon>Bacteroidales</taxon>
        <taxon>Prevotellaceae</taxon>
        <taxon>Hoylesella</taxon>
    </lineage>
</organism>
<dbReference type="SUPFAM" id="SSF56300">
    <property type="entry name" value="Metallo-dependent phosphatases"/>
    <property type="match status" value="1"/>
</dbReference>
<comment type="caution">
    <text evidence="2">The sequence shown here is derived from an EMBL/GenBank/DDBJ whole genome shotgun (WGS) entry which is preliminary data.</text>
</comment>